<evidence type="ECO:0000259" key="7">
    <source>
        <dbReference type="Pfam" id="PF00520"/>
    </source>
</evidence>
<evidence type="ECO:0000256" key="5">
    <source>
        <dbReference type="SAM" id="MobiDB-lite"/>
    </source>
</evidence>
<evidence type="ECO:0000256" key="1">
    <source>
        <dbReference type="ARBA" id="ARBA00004141"/>
    </source>
</evidence>
<dbReference type="Gene3D" id="1.10.287.70">
    <property type="match status" value="1"/>
</dbReference>
<dbReference type="InterPro" id="IPR005821">
    <property type="entry name" value="Ion_trans_dom"/>
</dbReference>
<feature type="domain" description="Ion transport" evidence="7">
    <location>
        <begin position="77"/>
        <end position="306"/>
    </location>
</feature>
<dbReference type="GO" id="GO:0007283">
    <property type="term" value="P:spermatogenesis"/>
    <property type="evidence" value="ECO:0007669"/>
    <property type="project" value="TreeGrafter"/>
</dbReference>
<dbReference type="GO" id="GO:0036128">
    <property type="term" value="C:CatSper complex"/>
    <property type="evidence" value="ECO:0007669"/>
    <property type="project" value="InterPro"/>
</dbReference>
<evidence type="ECO:0000256" key="6">
    <source>
        <dbReference type="SAM" id="Phobius"/>
    </source>
</evidence>
<feature type="compositionally biased region" description="Polar residues" evidence="5">
    <location>
        <begin position="339"/>
        <end position="352"/>
    </location>
</feature>
<reference evidence="8" key="1">
    <citation type="submission" date="2015-04" db="EMBL/GenBank/DDBJ databases">
        <title>The genome sequence of the plant pathogenic Rhizarian Plasmodiophora brassicae reveals insights in its biotrophic life cycle and the origin of chitin synthesis.</title>
        <authorList>
            <person name="Schwelm A."/>
            <person name="Fogelqvist J."/>
            <person name="Knaust A."/>
            <person name="Julke S."/>
            <person name="Lilja T."/>
            <person name="Dhandapani V."/>
            <person name="Bonilla-Rosso G."/>
            <person name="Karlsson M."/>
            <person name="Shevchenko A."/>
            <person name="Choi S.R."/>
            <person name="Kim H.G."/>
            <person name="Park J.Y."/>
            <person name="Lim Y.P."/>
            <person name="Ludwig-Muller J."/>
            <person name="Dixelius C."/>
        </authorList>
    </citation>
    <scope>NUCLEOTIDE SEQUENCE</scope>
    <source>
        <tissue evidence="8">Potato root galls</tissue>
    </source>
</reference>
<feature type="transmembrane region" description="Helical" evidence="6">
    <location>
        <begin position="106"/>
        <end position="123"/>
    </location>
</feature>
<dbReference type="AlphaFoldDB" id="A0A0H5RBA3"/>
<dbReference type="SUPFAM" id="SSF81324">
    <property type="entry name" value="Voltage-gated potassium channels"/>
    <property type="match status" value="1"/>
</dbReference>
<dbReference type="PANTHER" id="PTHR47193:SF1">
    <property type="entry name" value="CATION CHANNEL SPERM-ASSOCIATED PROTEIN 1"/>
    <property type="match status" value="1"/>
</dbReference>
<feature type="transmembrane region" description="Helical" evidence="6">
    <location>
        <begin position="278"/>
        <end position="301"/>
    </location>
</feature>
<evidence type="ECO:0000256" key="4">
    <source>
        <dbReference type="ARBA" id="ARBA00023136"/>
    </source>
</evidence>
<dbReference type="GO" id="GO:0030317">
    <property type="term" value="P:flagellated sperm motility"/>
    <property type="evidence" value="ECO:0007669"/>
    <property type="project" value="InterPro"/>
</dbReference>
<dbReference type="GO" id="GO:0005227">
    <property type="term" value="F:calcium-activated cation channel activity"/>
    <property type="evidence" value="ECO:0007669"/>
    <property type="project" value="InterPro"/>
</dbReference>
<protein>
    <recommendedName>
        <fullName evidence="7">Ion transport domain-containing protein</fullName>
    </recommendedName>
</protein>
<evidence type="ECO:0000313" key="8">
    <source>
        <dbReference type="EMBL" id="CRZ11298.1"/>
    </source>
</evidence>
<feature type="transmembrane region" description="Helical" evidence="6">
    <location>
        <begin position="143"/>
        <end position="168"/>
    </location>
</feature>
<name>A0A0H5RBA3_9EUKA</name>
<evidence type="ECO:0000256" key="2">
    <source>
        <dbReference type="ARBA" id="ARBA00022692"/>
    </source>
</evidence>
<dbReference type="InterPro" id="IPR028746">
    <property type="entry name" value="CatSper1"/>
</dbReference>
<organism evidence="8">
    <name type="scientific">Spongospora subterranea</name>
    <dbReference type="NCBI Taxonomy" id="70186"/>
    <lineage>
        <taxon>Eukaryota</taxon>
        <taxon>Sar</taxon>
        <taxon>Rhizaria</taxon>
        <taxon>Endomyxa</taxon>
        <taxon>Phytomyxea</taxon>
        <taxon>Plasmodiophorida</taxon>
        <taxon>Plasmodiophoridae</taxon>
        <taxon>Spongospora</taxon>
    </lineage>
</organism>
<feature type="transmembrane region" description="Helical" evidence="6">
    <location>
        <begin position="217"/>
        <end position="236"/>
    </location>
</feature>
<feature type="transmembrane region" description="Helical" evidence="6">
    <location>
        <begin position="68"/>
        <end position="94"/>
    </location>
</feature>
<dbReference type="Gene3D" id="1.20.120.350">
    <property type="entry name" value="Voltage-gated potassium channels. Chain C"/>
    <property type="match status" value="1"/>
</dbReference>
<accession>A0A0H5RBA3</accession>
<feature type="transmembrane region" description="Helical" evidence="6">
    <location>
        <begin position="189"/>
        <end position="211"/>
    </location>
</feature>
<keyword evidence="3 6" id="KW-1133">Transmembrane helix</keyword>
<dbReference type="Pfam" id="PF00520">
    <property type="entry name" value="Ion_trans"/>
    <property type="match status" value="1"/>
</dbReference>
<dbReference type="InterPro" id="IPR027359">
    <property type="entry name" value="Volt_channel_dom_sf"/>
</dbReference>
<keyword evidence="2 6" id="KW-0812">Transmembrane</keyword>
<comment type="subcellular location">
    <subcellularLocation>
        <location evidence="1">Membrane</location>
        <topology evidence="1">Multi-pass membrane protein</topology>
    </subcellularLocation>
</comment>
<evidence type="ECO:0000256" key="3">
    <source>
        <dbReference type="ARBA" id="ARBA00022989"/>
    </source>
</evidence>
<proteinExistence type="predicted"/>
<feature type="region of interest" description="Disordered" evidence="5">
    <location>
        <begin position="337"/>
        <end position="358"/>
    </location>
</feature>
<dbReference type="PANTHER" id="PTHR47193">
    <property type="entry name" value="CATION CHANNEL SPERM-ASSOCIATED PROTEIN 1"/>
    <property type="match status" value="1"/>
</dbReference>
<dbReference type="EMBL" id="HACM01010856">
    <property type="protein sequence ID" value="CRZ11298.1"/>
    <property type="molecule type" value="Transcribed_RNA"/>
</dbReference>
<keyword evidence="4 6" id="KW-0472">Membrane</keyword>
<dbReference type="GO" id="GO:0005245">
    <property type="term" value="F:voltage-gated calcium channel activity"/>
    <property type="evidence" value="ECO:0007669"/>
    <property type="project" value="TreeGrafter"/>
</dbReference>
<sequence length="413" mass="47449">MLADSDLEFDDDFIDIDESNKVVDSREPGNTNISALRLTRSADSRGSFVSNYDRTLHNEVHNWSLFRYYIYLLVESSLFSAFILLTIFANVAAITMQINKVLVFRFGWYFSVIDNVFLGIYQTELLMKMYVWRIHFFRNGWNMFDLFVVSTSTLEVWSMMFIGSLGGIDPKVLRLLRIFRTLRAIRALRVLRTITFLRSLQVIATTLLRSLPAMSNIFALIALVTYVFAIIGVSLYRDTLPECFADLPTACFTLFQIMTLDDWFTIYDRGRNASPYMIFYLAAAVITETFILVNLLIAVIVSNLENSHYVLTKEKMLAQKLRQHRLERQHDIDRFSQAKIGNSPLTNPSLGSPSELKVAPDTMRRKKLTSMAIMLQSALESQIGQFQGLEQVHDDLCSTLLEHAEDSTDHKEN</sequence>
<dbReference type="GO" id="GO:0060296">
    <property type="term" value="P:regulation of cilium beat frequency involved in ciliary motility"/>
    <property type="evidence" value="ECO:0007669"/>
    <property type="project" value="TreeGrafter"/>
</dbReference>